<dbReference type="PANTHER" id="PTHR35535">
    <property type="entry name" value="HEAT SHOCK PROTEIN HSLJ"/>
    <property type="match status" value="1"/>
</dbReference>
<dbReference type="Gene3D" id="2.40.128.270">
    <property type="match status" value="1"/>
</dbReference>
<keyword evidence="4" id="KW-1185">Reference proteome</keyword>
<dbReference type="InterPro" id="IPR053147">
    <property type="entry name" value="Hsp_HslJ-like"/>
</dbReference>
<accession>A0A5Q0TEE4</accession>
<sequence length="145" mass="15990">MKKIIPLVSLSLLLAACSSQDKVSMVTPSDLQHHHWELSEIDGTPVAENKFGQVPDIEIGENMNSHGSTGCNSYRGMAEINAETGEFRISKMAMTMKMCQGDAMTTERAVASTLSAWSTIDLNKQSLELSNDEHTLTFVLKDWVQ</sequence>
<organism evidence="3 4">
    <name type="scientific">Vibrio algicola</name>
    <dbReference type="NCBI Taxonomy" id="2662262"/>
    <lineage>
        <taxon>Bacteria</taxon>
        <taxon>Pseudomonadati</taxon>
        <taxon>Pseudomonadota</taxon>
        <taxon>Gammaproteobacteria</taxon>
        <taxon>Vibrionales</taxon>
        <taxon>Vibrionaceae</taxon>
        <taxon>Vibrio</taxon>
    </lineage>
</organism>
<dbReference type="PANTHER" id="PTHR35535:SF1">
    <property type="entry name" value="HEAT SHOCK PROTEIN HSLJ"/>
    <property type="match status" value="1"/>
</dbReference>
<name>A0A5Q0TEE4_9VIBR</name>
<dbReference type="RefSeq" id="WP_153447250.1">
    <property type="nucleotide sequence ID" value="NZ_CP045699.1"/>
</dbReference>
<evidence type="ECO:0000313" key="4">
    <source>
        <dbReference type="Proteomes" id="UP000348942"/>
    </source>
</evidence>
<dbReference type="Pfam" id="PF03724">
    <property type="entry name" value="META"/>
    <property type="match status" value="1"/>
</dbReference>
<proteinExistence type="predicted"/>
<protein>
    <submittedName>
        <fullName evidence="3">META domain-containing protein</fullName>
    </submittedName>
</protein>
<evidence type="ECO:0000259" key="2">
    <source>
        <dbReference type="Pfam" id="PF03724"/>
    </source>
</evidence>
<dbReference type="Proteomes" id="UP000348942">
    <property type="component" value="Chromosome 1"/>
</dbReference>
<evidence type="ECO:0000313" key="3">
    <source>
        <dbReference type="EMBL" id="QGA65101.1"/>
    </source>
</evidence>
<dbReference type="PROSITE" id="PS51257">
    <property type="entry name" value="PROKAR_LIPOPROTEIN"/>
    <property type="match status" value="1"/>
</dbReference>
<keyword evidence="1" id="KW-0732">Signal</keyword>
<feature type="signal peptide" evidence="1">
    <location>
        <begin position="1"/>
        <end position="21"/>
    </location>
</feature>
<reference evidence="3 4" key="1">
    <citation type="submission" date="2019-10" db="EMBL/GenBank/DDBJ databases">
        <title>Vibrio sp. nov., isolated from Coralline algae surface.</title>
        <authorList>
            <person name="Geng Y."/>
            <person name="Zhang X."/>
        </authorList>
    </citation>
    <scope>NUCLEOTIDE SEQUENCE [LARGE SCALE GENOMIC DNA]</scope>
    <source>
        <strain evidence="3 4">SM1977</strain>
    </source>
</reference>
<gene>
    <name evidence="3" type="ORF">GFB47_06520</name>
</gene>
<dbReference type="InterPro" id="IPR038670">
    <property type="entry name" value="HslJ-like_sf"/>
</dbReference>
<dbReference type="InterPro" id="IPR005184">
    <property type="entry name" value="DUF306_Meta_HslJ"/>
</dbReference>
<evidence type="ECO:0000256" key="1">
    <source>
        <dbReference type="SAM" id="SignalP"/>
    </source>
</evidence>
<dbReference type="AlphaFoldDB" id="A0A5Q0TEE4"/>
<dbReference type="EMBL" id="CP045699">
    <property type="protein sequence ID" value="QGA65101.1"/>
    <property type="molecule type" value="Genomic_DNA"/>
</dbReference>
<feature type="domain" description="DUF306" evidence="2">
    <location>
        <begin position="29"/>
        <end position="138"/>
    </location>
</feature>
<feature type="chain" id="PRO_5024431366" evidence="1">
    <location>
        <begin position="22"/>
        <end position="145"/>
    </location>
</feature>